<dbReference type="PANTHER" id="PTHR30005">
    <property type="entry name" value="EXOPOLYPHOSPHATASE"/>
    <property type="match status" value="1"/>
</dbReference>
<dbReference type="InterPro" id="IPR030673">
    <property type="entry name" value="PyroPPase_GppA_Ppx"/>
</dbReference>
<feature type="domain" description="Ppx/GppA phosphatase C-terminal" evidence="4">
    <location>
        <begin position="346"/>
        <end position="525"/>
    </location>
</feature>
<dbReference type="PANTHER" id="PTHR30005:SF0">
    <property type="entry name" value="RETROGRADE REGULATION PROTEIN 2"/>
    <property type="match status" value="1"/>
</dbReference>
<dbReference type="InterPro" id="IPR048950">
    <property type="entry name" value="Ppx_GppA_C"/>
</dbReference>
<comment type="similarity">
    <text evidence="1">Belongs to the GppA/Ppx family.</text>
</comment>
<organism evidence="5 6">
    <name type="scientific">Nodularia spumigena UHCC 0060</name>
    <dbReference type="NCBI Taxonomy" id="3110300"/>
    <lineage>
        <taxon>Bacteria</taxon>
        <taxon>Bacillati</taxon>
        <taxon>Cyanobacteriota</taxon>
        <taxon>Cyanophyceae</taxon>
        <taxon>Nostocales</taxon>
        <taxon>Nodulariaceae</taxon>
        <taxon>Nodularia</taxon>
    </lineage>
</organism>
<dbReference type="Gene3D" id="3.30.420.150">
    <property type="entry name" value="Exopolyphosphatase. Domain 2"/>
    <property type="match status" value="1"/>
</dbReference>
<dbReference type="PIRSF" id="PIRSF001267">
    <property type="entry name" value="Pyrophosphatase_GppA_Ppx"/>
    <property type="match status" value="1"/>
</dbReference>
<dbReference type="InterPro" id="IPR050273">
    <property type="entry name" value="GppA/Ppx_hydrolase"/>
</dbReference>
<comment type="caution">
    <text evidence="5">The sequence shown here is derived from an EMBL/GenBank/DDBJ whole genome shotgun (WGS) entry which is preliminary data.</text>
</comment>
<feature type="domain" description="Ppx/GppA phosphatase N-terminal" evidence="3">
    <location>
        <begin position="36"/>
        <end position="333"/>
    </location>
</feature>
<dbReference type="Pfam" id="PF21447">
    <property type="entry name" value="Ppx-GppA_III"/>
    <property type="match status" value="1"/>
</dbReference>
<dbReference type="EMBL" id="JAYGHK010000004">
    <property type="protein sequence ID" value="MEA5606847.1"/>
    <property type="molecule type" value="Genomic_DNA"/>
</dbReference>
<evidence type="ECO:0000259" key="3">
    <source>
        <dbReference type="Pfam" id="PF02541"/>
    </source>
</evidence>
<dbReference type="SUPFAM" id="SSF109604">
    <property type="entry name" value="HD-domain/PDEase-like"/>
    <property type="match status" value="1"/>
</dbReference>
<evidence type="ECO:0000313" key="5">
    <source>
        <dbReference type="EMBL" id="MEA5606847.1"/>
    </source>
</evidence>
<dbReference type="Gene3D" id="3.30.420.40">
    <property type="match status" value="1"/>
</dbReference>
<keyword evidence="6" id="KW-1185">Reference proteome</keyword>
<gene>
    <name evidence="5" type="ORF">VB695_01890</name>
</gene>
<dbReference type="Pfam" id="PF02541">
    <property type="entry name" value="Ppx-GppA"/>
    <property type="match status" value="1"/>
</dbReference>
<evidence type="ECO:0000313" key="6">
    <source>
        <dbReference type="Proteomes" id="UP001303285"/>
    </source>
</evidence>
<sequence>MLNLVSASWESVSTQPVKQNRIIAAIDMGTNSLHMVVVKIDPTLPSFGIIAKEKETVRLGNRDIATGELKPEIIDKAITALKRFQEVAKTANAETIIAVATSAVREAPNGRDFLHRVEDELGLSVDLISGQEEARRIYLGVLSGMEFHNQPHIIVDIGGGSTELILGDSQEARSLTSTKVGAVRLTGEFITKDPISDAEFQYLQAYTRGMLERSVEDVLGNIQLGESPRLVGTSGTIETLAMINARENLDTVPSTLNGYQFSLKDLQNWVYRLRKMPNSEISNIPGMPDKRSEVILAGAVILQETMTLLGVESLTVCGRALREGVIVDWMLAHGLIEDRLRYQGSVRQRSVLKQADKYHINLEHSDRVALFALSLFDQTQGKLHNWGVNERQLLWAAAILHNCGHYISHSSHHKHSYYLVRNSELLGYTETEIEIIANLARYHRKSQPKKKHENYRNLLSKQHRQIVSQLSGILRLAVALDRRQIGAISCVQCEYHPDSQELQMLIFPSQPGDDCALELWSLDYKKPVFEDEFKVKLVAYLKHSPFAKI</sequence>
<dbReference type="InterPro" id="IPR003695">
    <property type="entry name" value="Ppx_GppA_N"/>
</dbReference>
<dbReference type="SUPFAM" id="SSF53067">
    <property type="entry name" value="Actin-like ATPase domain"/>
    <property type="match status" value="2"/>
</dbReference>
<accession>A0ABU5UL66</accession>
<dbReference type="RefSeq" id="WP_107806945.1">
    <property type="nucleotide sequence ID" value="NZ_JAYGHK010000004.1"/>
</dbReference>
<evidence type="ECO:0000256" key="1">
    <source>
        <dbReference type="ARBA" id="ARBA00007125"/>
    </source>
</evidence>
<dbReference type="InterPro" id="IPR043129">
    <property type="entry name" value="ATPase_NBD"/>
</dbReference>
<evidence type="ECO:0000259" key="4">
    <source>
        <dbReference type="Pfam" id="PF21447"/>
    </source>
</evidence>
<proteinExistence type="inferred from homology"/>
<reference evidence="5 6" key="1">
    <citation type="submission" date="2023-12" db="EMBL/GenBank/DDBJ databases">
        <title>Baltic Sea Cyanobacteria.</title>
        <authorList>
            <person name="Delbaje E."/>
            <person name="Fewer D.P."/>
            <person name="Shishido T.K."/>
        </authorList>
    </citation>
    <scope>NUCLEOTIDE SEQUENCE [LARGE SCALE GENOMIC DNA]</scope>
    <source>
        <strain evidence="5 6">UHCC 0060</strain>
    </source>
</reference>
<dbReference type="Gene3D" id="1.10.3210.10">
    <property type="entry name" value="Hypothetical protein af1432"/>
    <property type="match status" value="1"/>
</dbReference>
<dbReference type="Proteomes" id="UP001303285">
    <property type="component" value="Unassembled WGS sequence"/>
</dbReference>
<protein>
    <submittedName>
        <fullName evidence="5">Ppx/GppA phosphatase family protein</fullName>
    </submittedName>
</protein>
<dbReference type="CDD" id="cd24006">
    <property type="entry name" value="ASKHA_NBD_PPX_GppA"/>
    <property type="match status" value="1"/>
</dbReference>
<dbReference type="GeneID" id="78019755"/>
<name>A0ABU5UL66_NODSP</name>
<keyword evidence="2" id="KW-0378">Hydrolase</keyword>
<evidence type="ECO:0000256" key="2">
    <source>
        <dbReference type="ARBA" id="ARBA00022801"/>
    </source>
</evidence>